<reference evidence="2" key="1">
    <citation type="submission" date="2020-05" db="EMBL/GenBank/DDBJ databases">
        <authorList>
            <person name="Chiriac C."/>
            <person name="Salcher M."/>
            <person name="Ghai R."/>
            <person name="Kavagutti S V."/>
        </authorList>
    </citation>
    <scope>NUCLEOTIDE SEQUENCE</scope>
</reference>
<evidence type="ECO:0000313" key="2">
    <source>
        <dbReference type="EMBL" id="CAB4624667.1"/>
    </source>
</evidence>
<evidence type="ECO:0000256" key="1">
    <source>
        <dbReference type="SAM" id="MobiDB-lite"/>
    </source>
</evidence>
<sequence>MTGGMFDRLSEQVDNPDESGEKFSIADTLELPDDERALVGVVIRAGSITIADLAAEVGSDEADIAKMVGSLSMRGMLLLAEGVVSPSPMKKTARIKPGGLFDTLGDF</sequence>
<dbReference type="EMBL" id="CAEZVF010000127">
    <property type="protein sequence ID" value="CAB4624667.1"/>
    <property type="molecule type" value="Genomic_DNA"/>
</dbReference>
<feature type="region of interest" description="Disordered" evidence="1">
    <location>
        <begin position="1"/>
        <end position="27"/>
    </location>
</feature>
<protein>
    <submittedName>
        <fullName evidence="2">Unannotated protein</fullName>
    </submittedName>
</protein>
<organism evidence="2">
    <name type="scientific">freshwater metagenome</name>
    <dbReference type="NCBI Taxonomy" id="449393"/>
    <lineage>
        <taxon>unclassified sequences</taxon>
        <taxon>metagenomes</taxon>
        <taxon>ecological metagenomes</taxon>
    </lineage>
</organism>
<accession>A0A6J6IJK0</accession>
<gene>
    <name evidence="2" type="ORF">UFOPK1939_00836</name>
</gene>
<proteinExistence type="predicted"/>
<name>A0A6J6IJK0_9ZZZZ</name>
<dbReference type="AlphaFoldDB" id="A0A6J6IJK0"/>